<feature type="chain" id="PRO_5032555199" evidence="4">
    <location>
        <begin position="22"/>
        <end position="76"/>
    </location>
</feature>
<keyword evidence="4" id="KW-0732">Signal</keyword>
<evidence type="ECO:0000313" key="5">
    <source>
        <dbReference type="EMBL" id="QSI83969.1"/>
    </source>
</evidence>
<comment type="subcellular location">
    <subcellularLocation>
        <location evidence="1">Secreted</location>
    </subcellularLocation>
</comment>
<dbReference type="InterPro" id="IPR045860">
    <property type="entry name" value="Snake_toxin-like_sf"/>
</dbReference>
<reference evidence="5" key="1">
    <citation type="journal article" name="Toxins">
        <title>Electric Blue: Molecular Evolution of Three-Finger Toxins in the Long-Glanded Coral Snake Species Calliophis bivirgatus.</title>
        <authorList>
            <person name="Dashevsky D."/>
            <person name="Rokyta D."/>
            <person name="Frank N."/>
            <person name="Nouwens A."/>
            <person name="Fry B.G."/>
        </authorList>
    </citation>
    <scope>NUCLEOTIDE SEQUENCE</scope>
    <source>
        <tissue evidence="5">Venom gland</tissue>
    </source>
</reference>
<keyword evidence="3" id="KW-1015">Disulfide bond</keyword>
<keyword evidence="2" id="KW-0964">Secreted</keyword>
<dbReference type="GO" id="GO:0005576">
    <property type="term" value="C:extracellular region"/>
    <property type="evidence" value="ECO:0007669"/>
    <property type="project" value="UniProtKB-SubCell"/>
</dbReference>
<dbReference type="AlphaFoldDB" id="A0A898IK81"/>
<evidence type="ECO:0000256" key="3">
    <source>
        <dbReference type="ARBA" id="ARBA00023157"/>
    </source>
</evidence>
<organism evidence="5">
    <name type="scientific">Calliophis bivirgatus</name>
    <name type="common">Blue Malaysian coral snake</name>
    <name type="synonym">Maticora bivirgata</name>
    <dbReference type="NCBI Taxonomy" id="8633"/>
    <lineage>
        <taxon>Eukaryota</taxon>
        <taxon>Metazoa</taxon>
        <taxon>Chordata</taxon>
        <taxon>Craniata</taxon>
        <taxon>Vertebrata</taxon>
        <taxon>Euteleostomi</taxon>
        <taxon>Lepidosauria</taxon>
        <taxon>Squamata</taxon>
        <taxon>Bifurcata</taxon>
        <taxon>Unidentata</taxon>
        <taxon>Episquamata</taxon>
        <taxon>Toxicofera</taxon>
        <taxon>Serpentes</taxon>
        <taxon>Colubroidea</taxon>
        <taxon>Elapidae</taxon>
        <taxon>Elapinae</taxon>
        <taxon>Calliophis</taxon>
    </lineage>
</organism>
<sequence length="76" mass="8428">MKTLLLTLVVVMIVCVDLGYTLQCYQGTDLKTVVTCPNQHQQCFKLTSTFPPKTMRGCGFLCLSRATCCSTDLCNK</sequence>
<name>A0A898IK81_CALBG</name>
<protein>
    <submittedName>
        <fullName evidence="5">Three-finger toxin</fullName>
    </submittedName>
</protein>
<feature type="signal peptide" evidence="4">
    <location>
        <begin position="1"/>
        <end position="21"/>
    </location>
</feature>
<dbReference type="Gene3D" id="2.10.60.10">
    <property type="entry name" value="CD59"/>
    <property type="match status" value="1"/>
</dbReference>
<evidence type="ECO:0000256" key="4">
    <source>
        <dbReference type="SAM" id="SignalP"/>
    </source>
</evidence>
<accession>A0A898IK81</accession>
<evidence type="ECO:0000256" key="2">
    <source>
        <dbReference type="ARBA" id="ARBA00022525"/>
    </source>
</evidence>
<dbReference type="SUPFAM" id="SSF57302">
    <property type="entry name" value="Snake toxin-like"/>
    <property type="match status" value="1"/>
</dbReference>
<proteinExistence type="evidence at transcript level"/>
<evidence type="ECO:0000256" key="1">
    <source>
        <dbReference type="ARBA" id="ARBA00004613"/>
    </source>
</evidence>
<dbReference type="EMBL" id="MW575065">
    <property type="protein sequence ID" value="QSI83969.1"/>
    <property type="molecule type" value="mRNA"/>
</dbReference>